<dbReference type="SMART" id="SM00271">
    <property type="entry name" value="DnaJ"/>
    <property type="match status" value="1"/>
</dbReference>
<proteinExistence type="predicted"/>
<dbReference type="PROSITE" id="PS50076">
    <property type="entry name" value="DNAJ_2"/>
    <property type="match status" value="1"/>
</dbReference>
<sequence>MGNTESTSPTKNIEVDQAKYQKFLEYQQSQELFKKINKEQKRSNKNIQNTDNINEIFTSQHRYNTKIPQNTHIPRMPTIQEEEPIKIERNYKSRDPSFTKSRESSFTKSRESSFTKSRDGEKPVDEFNIDRKRLDPFKLLKKSPKLTVDELKQHYKKLVLIHHPDRGGSRNNFNILLEALDEINKLIEYMKSDRSHMDLKNNYTKNNESMDKTQNIKLGDMAKNFKIDKFNDVFNNSKLEDDGNRGYGHMMDESIKNRDDIDIENNMGKYSKDTFNKKFNSIKNEINTNDIVKYRVPEPVTSNTLCYTELGDKPDDLSHRVQNTIYTDYKKAYEDNYLIDPSKINIRNYKDINELEKDREQLQLSDEQIMAIEMDKEKEERNEWMRTQRLQERDNYLYEHHKKQNKLFLNSQ</sequence>
<dbReference type="CDD" id="cd06257">
    <property type="entry name" value="DnaJ"/>
    <property type="match status" value="1"/>
</dbReference>
<protein>
    <recommendedName>
        <fullName evidence="2">J domain-containing protein</fullName>
    </recommendedName>
</protein>
<feature type="region of interest" description="Disordered" evidence="1">
    <location>
        <begin position="90"/>
        <end position="123"/>
    </location>
</feature>
<name>A0A6C0EK77_9ZZZZ</name>
<dbReference type="EMBL" id="MN738865">
    <property type="protein sequence ID" value="QHT28843.1"/>
    <property type="molecule type" value="Genomic_DNA"/>
</dbReference>
<dbReference type="InterPro" id="IPR036869">
    <property type="entry name" value="J_dom_sf"/>
</dbReference>
<dbReference type="SUPFAM" id="SSF46565">
    <property type="entry name" value="Chaperone J-domain"/>
    <property type="match status" value="1"/>
</dbReference>
<dbReference type="Gene3D" id="1.10.287.110">
    <property type="entry name" value="DnaJ domain"/>
    <property type="match status" value="1"/>
</dbReference>
<evidence type="ECO:0000256" key="1">
    <source>
        <dbReference type="SAM" id="MobiDB-lite"/>
    </source>
</evidence>
<feature type="domain" description="J" evidence="2">
    <location>
        <begin position="135"/>
        <end position="207"/>
    </location>
</feature>
<dbReference type="InterPro" id="IPR001623">
    <property type="entry name" value="DnaJ_domain"/>
</dbReference>
<organism evidence="3">
    <name type="scientific">viral metagenome</name>
    <dbReference type="NCBI Taxonomy" id="1070528"/>
    <lineage>
        <taxon>unclassified sequences</taxon>
        <taxon>metagenomes</taxon>
        <taxon>organismal metagenomes</taxon>
    </lineage>
</organism>
<evidence type="ECO:0000313" key="3">
    <source>
        <dbReference type="EMBL" id="QHT28843.1"/>
    </source>
</evidence>
<reference evidence="3" key="1">
    <citation type="journal article" date="2020" name="Nature">
        <title>Giant virus diversity and host interactions through global metagenomics.</title>
        <authorList>
            <person name="Schulz F."/>
            <person name="Roux S."/>
            <person name="Paez-Espino D."/>
            <person name="Jungbluth S."/>
            <person name="Walsh D.A."/>
            <person name="Denef V.J."/>
            <person name="McMahon K.D."/>
            <person name="Konstantinidis K.T."/>
            <person name="Eloe-Fadrosh E.A."/>
            <person name="Kyrpides N.C."/>
            <person name="Woyke T."/>
        </authorList>
    </citation>
    <scope>NUCLEOTIDE SEQUENCE</scope>
    <source>
        <strain evidence="3">GVMAG-M-3300001351-8</strain>
    </source>
</reference>
<accession>A0A6C0EK77</accession>
<dbReference type="AlphaFoldDB" id="A0A6C0EK77"/>
<evidence type="ECO:0000259" key="2">
    <source>
        <dbReference type="PROSITE" id="PS50076"/>
    </source>
</evidence>